<dbReference type="PROSITE" id="PS50240">
    <property type="entry name" value="TRYPSIN_DOM"/>
    <property type="match status" value="1"/>
</dbReference>
<dbReference type="FunFam" id="2.40.10.10:FF:000054">
    <property type="entry name" value="Complement C1r subcomponent"/>
    <property type="match status" value="1"/>
</dbReference>
<evidence type="ECO:0008006" key="14">
    <source>
        <dbReference type="Google" id="ProtNLM"/>
    </source>
</evidence>
<dbReference type="Pfam" id="PF00431">
    <property type="entry name" value="CUB"/>
    <property type="match status" value="1"/>
</dbReference>
<feature type="domain" description="Peptidase S1" evidence="11">
    <location>
        <begin position="247"/>
        <end position="485"/>
    </location>
</feature>
<feature type="chain" id="PRO_5040513148" description="Venom serine protease 34" evidence="9">
    <location>
        <begin position="20"/>
        <end position="492"/>
    </location>
</feature>
<organism evidence="12 13">
    <name type="scientific">Bemisia tabaci</name>
    <name type="common">Sweetpotato whitefly</name>
    <name type="synonym">Aleurodes tabaci</name>
    <dbReference type="NCBI Taxonomy" id="7038"/>
    <lineage>
        <taxon>Eukaryota</taxon>
        <taxon>Metazoa</taxon>
        <taxon>Ecdysozoa</taxon>
        <taxon>Arthropoda</taxon>
        <taxon>Hexapoda</taxon>
        <taxon>Insecta</taxon>
        <taxon>Pterygota</taxon>
        <taxon>Neoptera</taxon>
        <taxon>Paraneoptera</taxon>
        <taxon>Hemiptera</taxon>
        <taxon>Sternorrhyncha</taxon>
        <taxon>Aleyrodoidea</taxon>
        <taxon>Aleyrodidae</taxon>
        <taxon>Aleyrodinae</taxon>
        <taxon>Bemisia</taxon>
    </lineage>
</organism>
<comment type="caution">
    <text evidence="6">Lacks conserved residue(s) required for the propagation of feature annotation.</text>
</comment>
<name>A0A9N9ZYQ4_BEMTA</name>
<comment type="subcellular location">
    <subcellularLocation>
        <location evidence="1">Secreted</location>
    </subcellularLocation>
</comment>
<dbReference type="KEGG" id="btab:109043789"/>
<dbReference type="PROSITE" id="PS01180">
    <property type="entry name" value="CUB"/>
    <property type="match status" value="1"/>
</dbReference>
<dbReference type="Proteomes" id="UP001152759">
    <property type="component" value="Chromosome 1"/>
</dbReference>
<evidence type="ECO:0000313" key="12">
    <source>
        <dbReference type="EMBL" id="CAH0382407.1"/>
    </source>
</evidence>
<dbReference type="InterPro" id="IPR000859">
    <property type="entry name" value="CUB_dom"/>
</dbReference>
<evidence type="ECO:0000259" key="11">
    <source>
        <dbReference type="PROSITE" id="PS50240"/>
    </source>
</evidence>
<evidence type="ECO:0000256" key="2">
    <source>
        <dbReference type="ARBA" id="ARBA00022525"/>
    </source>
</evidence>
<keyword evidence="3 9" id="KW-0732">Signal</keyword>
<keyword evidence="2" id="KW-0964">Secreted</keyword>
<proteinExistence type="predicted"/>
<keyword evidence="13" id="KW-1185">Reference proteome</keyword>
<dbReference type="Gene3D" id="2.60.120.290">
    <property type="entry name" value="Spermadhesin, CUB domain"/>
    <property type="match status" value="1"/>
</dbReference>
<evidence type="ECO:0000256" key="6">
    <source>
        <dbReference type="PROSITE-ProRule" id="PRU00059"/>
    </source>
</evidence>
<dbReference type="CDD" id="cd00190">
    <property type="entry name" value="Tryp_SPc"/>
    <property type="match status" value="1"/>
</dbReference>
<dbReference type="GO" id="GO:0006508">
    <property type="term" value="P:proteolysis"/>
    <property type="evidence" value="ECO:0007669"/>
    <property type="project" value="UniProtKB-KW"/>
</dbReference>
<evidence type="ECO:0000256" key="3">
    <source>
        <dbReference type="ARBA" id="ARBA00022729"/>
    </source>
</evidence>
<reference evidence="12" key="1">
    <citation type="submission" date="2021-12" db="EMBL/GenBank/DDBJ databases">
        <authorList>
            <person name="King R."/>
        </authorList>
    </citation>
    <scope>NUCLEOTIDE SEQUENCE</scope>
</reference>
<dbReference type="InterPro" id="IPR001314">
    <property type="entry name" value="Peptidase_S1A"/>
</dbReference>
<evidence type="ECO:0000259" key="10">
    <source>
        <dbReference type="PROSITE" id="PS01180"/>
    </source>
</evidence>
<dbReference type="GO" id="GO:0004252">
    <property type="term" value="F:serine-type endopeptidase activity"/>
    <property type="evidence" value="ECO:0007669"/>
    <property type="project" value="InterPro"/>
</dbReference>
<sequence length="492" mass="54242">MWLCSILLVLQTYIFVLVACEGNKNSEAQENPYKDCDFQQSIQSVVTSYYIQSPNYPDKYQPNTNCRWYLKTVKNHKVVVHCNQVEMYESVNCTDDSITISTSADEHLSDAEKFCAPLNFAAVSDKNEMIVVFSSANTSKGGLFSCSAGAEHVPNDSKIHSSQKKFLYQRDVSAVSQDLNDLEQPPLPSNSEQSSLPDKRRYKKAAHASAVTTKITGGAHHNSDKWNTKENQTVTECDCGWTSNSRIVSGESTGRHEFPSVAALVITETGRVYCGGAVITNRHILTAAHCIAEQPPGSPAALTNGHEIWKGKYSNGSRLFEFQQTYTHPNYNKKLVTNDLAIIEVKGYFSFGESVAPACLPFKYQGTTFIGDSVLAAGWGTLSYGGRQPSFLQKATLQVIPTANCSEVYGRQRIRDTQICAIGVNESDTCQGDSGGPLLWSDVRKNRFILAGIISYGIGCASGKPSVNSRISVPAYLRWIRKITKGYRFCVM</sequence>
<evidence type="ECO:0000256" key="4">
    <source>
        <dbReference type="ARBA" id="ARBA00023157"/>
    </source>
</evidence>
<protein>
    <recommendedName>
        <fullName evidence="14">Venom serine protease 34</fullName>
    </recommendedName>
</protein>
<dbReference type="GO" id="GO:0005576">
    <property type="term" value="C:extracellular region"/>
    <property type="evidence" value="ECO:0007669"/>
    <property type="project" value="UniProtKB-SubCell"/>
</dbReference>
<dbReference type="SUPFAM" id="SSF50494">
    <property type="entry name" value="Trypsin-like serine proteases"/>
    <property type="match status" value="1"/>
</dbReference>
<dbReference type="Gene3D" id="2.40.10.10">
    <property type="entry name" value="Trypsin-like serine proteases"/>
    <property type="match status" value="1"/>
</dbReference>
<evidence type="ECO:0000256" key="7">
    <source>
        <dbReference type="RuleBase" id="RU363034"/>
    </source>
</evidence>
<dbReference type="FunFam" id="2.40.10.10:FF:000068">
    <property type="entry name" value="transmembrane protease serine 2"/>
    <property type="match status" value="1"/>
</dbReference>
<keyword evidence="7" id="KW-0645">Protease</keyword>
<dbReference type="InterPro" id="IPR018114">
    <property type="entry name" value="TRYPSIN_HIS"/>
</dbReference>
<dbReference type="CDD" id="cd00041">
    <property type="entry name" value="CUB"/>
    <property type="match status" value="1"/>
</dbReference>
<keyword evidence="7" id="KW-0378">Hydrolase</keyword>
<dbReference type="SMART" id="SM00020">
    <property type="entry name" value="Tryp_SPc"/>
    <property type="match status" value="1"/>
</dbReference>
<dbReference type="InterPro" id="IPR043504">
    <property type="entry name" value="Peptidase_S1_PA_chymotrypsin"/>
</dbReference>
<accession>A0A9N9ZYQ4</accession>
<evidence type="ECO:0000256" key="1">
    <source>
        <dbReference type="ARBA" id="ARBA00004613"/>
    </source>
</evidence>
<keyword evidence="4" id="KW-1015">Disulfide bond</keyword>
<dbReference type="AlphaFoldDB" id="A0A9N9ZYQ4"/>
<dbReference type="EMBL" id="OU963862">
    <property type="protein sequence ID" value="CAH0382407.1"/>
    <property type="molecule type" value="Genomic_DNA"/>
</dbReference>
<feature type="domain" description="CUB" evidence="10">
    <location>
        <begin position="36"/>
        <end position="151"/>
    </location>
</feature>
<evidence type="ECO:0000256" key="9">
    <source>
        <dbReference type="SAM" id="SignalP"/>
    </source>
</evidence>
<dbReference type="PANTHER" id="PTHR24252">
    <property type="entry name" value="ACROSIN-RELATED"/>
    <property type="match status" value="1"/>
</dbReference>
<evidence type="ECO:0000256" key="5">
    <source>
        <dbReference type="ARBA" id="ARBA00023180"/>
    </source>
</evidence>
<dbReference type="InterPro" id="IPR009003">
    <property type="entry name" value="Peptidase_S1_PA"/>
</dbReference>
<feature type="region of interest" description="Disordered" evidence="8">
    <location>
        <begin position="179"/>
        <end position="209"/>
    </location>
</feature>
<keyword evidence="5" id="KW-0325">Glycoprotein</keyword>
<dbReference type="InterPro" id="IPR035914">
    <property type="entry name" value="Sperma_CUB_dom_sf"/>
</dbReference>
<dbReference type="PRINTS" id="PR00722">
    <property type="entry name" value="CHYMOTRYPSIN"/>
</dbReference>
<feature type="signal peptide" evidence="9">
    <location>
        <begin position="1"/>
        <end position="19"/>
    </location>
</feature>
<dbReference type="SUPFAM" id="SSF49854">
    <property type="entry name" value="Spermadhesin, CUB domain"/>
    <property type="match status" value="1"/>
</dbReference>
<dbReference type="SMART" id="SM00042">
    <property type="entry name" value="CUB"/>
    <property type="match status" value="1"/>
</dbReference>
<evidence type="ECO:0000256" key="8">
    <source>
        <dbReference type="SAM" id="MobiDB-lite"/>
    </source>
</evidence>
<dbReference type="InterPro" id="IPR033116">
    <property type="entry name" value="TRYPSIN_SER"/>
</dbReference>
<dbReference type="PROSITE" id="PS00135">
    <property type="entry name" value="TRYPSIN_SER"/>
    <property type="match status" value="1"/>
</dbReference>
<evidence type="ECO:0000313" key="13">
    <source>
        <dbReference type="Proteomes" id="UP001152759"/>
    </source>
</evidence>
<gene>
    <name evidence="12" type="ORF">BEMITA_LOCUS1952</name>
</gene>
<dbReference type="PANTHER" id="PTHR24252:SF7">
    <property type="entry name" value="HYALIN"/>
    <property type="match status" value="1"/>
</dbReference>
<keyword evidence="7" id="KW-0720">Serine protease</keyword>
<dbReference type="Pfam" id="PF00089">
    <property type="entry name" value="Trypsin"/>
    <property type="match status" value="1"/>
</dbReference>
<dbReference type="InterPro" id="IPR001254">
    <property type="entry name" value="Trypsin_dom"/>
</dbReference>
<dbReference type="PROSITE" id="PS00134">
    <property type="entry name" value="TRYPSIN_HIS"/>
    <property type="match status" value="1"/>
</dbReference>